<evidence type="ECO:0000256" key="2">
    <source>
        <dbReference type="ARBA" id="ARBA00022692"/>
    </source>
</evidence>
<dbReference type="InterPro" id="IPR007274">
    <property type="entry name" value="Cop_transporter"/>
</dbReference>
<organism evidence="7 8">
    <name type="scientific">Erythranthe guttata</name>
    <name type="common">Yellow monkey flower</name>
    <name type="synonym">Mimulus guttatus</name>
    <dbReference type="NCBI Taxonomy" id="4155"/>
    <lineage>
        <taxon>Eukaryota</taxon>
        <taxon>Viridiplantae</taxon>
        <taxon>Streptophyta</taxon>
        <taxon>Embryophyta</taxon>
        <taxon>Tracheophyta</taxon>
        <taxon>Spermatophyta</taxon>
        <taxon>Magnoliopsida</taxon>
        <taxon>eudicotyledons</taxon>
        <taxon>Gunneridae</taxon>
        <taxon>Pentapetalae</taxon>
        <taxon>asterids</taxon>
        <taxon>lamiids</taxon>
        <taxon>Lamiales</taxon>
        <taxon>Phrymaceae</taxon>
        <taxon>Erythranthe</taxon>
    </lineage>
</organism>
<feature type="non-terminal residue" evidence="7">
    <location>
        <position position="1"/>
    </location>
</feature>
<keyword evidence="4 6" id="KW-1133">Transmembrane helix</keyword>
<gene>
    <name evidence="7" type="ORF">MIMGU_mgv1a021241mg</name>
</gene>
<dbReference type="EMBL" id="KI630177">
    <property type="protein sequence ID" value="EYU45750.1"/>
    <property type="molecule type" value="Genomic_DNA"/>
</dbReference>
<keyword evidence="5 6" id="KW-0472">Membrane</keyword>
<evidence type="ECO:0000256" key="3">
    <source>
        <dbReference type="ARBA" id="ARBA00022796"/>
    </source>
</evidence>
<dbReference type="AlphaFoldDB" id="A0A022S391"/>
<keyword evidence="8" id="KW-1185">Reference proteome</keyword>
<keyword evidence="2 6" id="KW-0812">Transmembrane</keyword>
<protein>
    <recommendedName>
        <fullName evidence="6">Copper transport protein</fullName>
    </recommendedName>
</protein>
<feature type="transmembrane region" description="Helical" evidence="6">
    <location>
        <begin position="60"/>
        <end position="81"/>
    </location>
</feature>
<keyword evidence="6" id="KW-0813">Transport</keyword>
<evidence type="ECO:0000256" key="6">
    <source>
        <dbReference type="RuleBase" id="RU367022"/>
    </source>
</evidence>
<feature type="transmembrane region" description="Helical" evidence="6">
    <location>
        <begin position="20"/>
        <end position="40"/>
    </location>
</feature>
<proteinExistence type="inferred from homology"/>
<keyword evidence="3 6" id="KW-0187">Copper transport</keyword>
<evidence type="ECO:0000256" key="5">
    <source>
        <dbReference type="ARBA" id="ARBA00023136"/>
    </source>
</evidence>
<dbReference type="PANTHER" id="PTHR12483:SF24">
    <property type="entry name" value="COPPER TRANSPORTER 2-RELATED"/>
    <property type="match status" value="1"/>
</dbReference>
<dbReference type="STRING" id="4155.A0A022S391"/>
<evidence type="ECO:0000256" key="4">
    <source>
        <dbReference type="ARBA" id="ARBA00022989"/>
    </source>
</evidence>
<evidence type="ECO:0000313" key="8">
    <source>
        <dbReference type="Proteomes" id="UP000030748"/>
    </source>
</evidence>
<name>A0A022S391_ERYGU</name>
<dbReference type="Pfam" id="PF04145">
    <property type="entry name" value="Ctr"/>
    <property type="match status" value="1"/>
</dbReference>
<dbReference type="eggNOG" id="KOG3386">
    <property type="taxonomic scope" value="Eukaryota"/>
</dbReference>
<keyword evidence="6" id="KW-0186">Copper</keyword>
<dbReference type="GO" id="GO:0005886">
    <property type="term" value="C:plasma membrane"/>
    <property type="evidence" value="ECO:0000318"/>
    <property type="project" value="GO_Central"/>
</dbReference>
<accession>A0A022S391</accession>
<dbReference type="Proteomes" id="UP000030748">
    <property type="component" value="Unassembled WGS sequence"/>
</dbReference>
<evidence type="ECO:0000256" key="1">
    <source>
        <dbReference type="ARBA" id="ARBA00006921"/>
    </source>
</evidence>
<keyword evidence="6" id="KW-0406">Ion transport</keyword>
<dbReference type="PANTHER" id="PTHR12483">
    <property type="entry name" value="SOLUTE CARRIER FAMILY 31 COPPER TRANSPORTERS"/>
    <property type="match status" value="1"/>
</dbReference>
<feature type="transmembrane region" description="Helical" evidence="6">
    <location>
        <begin position="87"/>
        <end position="107"/>
    </location>
</feature>
<comment type="similarity">
    <text evidence="1 6">Belongs to the copper transporter (Ctr) (TC 1.A.56) family. SLC31A subfamily.</text>
</comment>
<dbReference type="GO" id="GO:0005375">
    <property type="term" value="F:copper ion transmembrane transporter activity"/>
    <property type="evidence" value="ECO:0000318"/>
    <property type="project" value="GO_Central"/>
</dbReference>
<reference evidence="7 8" key="1">
    <citation type="journal article" date="2013" name="Proc. Natl. Acad. Sci. U.S.A.">
        <title>Fine-scale variation in meiotic recombination in Mimulus inferred from population shotgun sequencing.</title>
        <authorList>
            <person name="Hellsten U."/>
            <person name="Wright K.M."/>
            <person name="Jenkins J."/>
            <person name="Shu S."/>
            <person name="Yuan Y."/>
            <person name="Wessler S.R."/>
            <person name="Schmutz J."/>
            <person name="Willis J.H."/>
            <person name="Rokhsar D.S."/>
        </authorList>
    </citation>
    <scope>NUCLEOTIDE SEQUENCE [LARGE SCALE GENOMIC DNA]</scope>
    <source>
        <strain evidence="8">cv. DUN x IM62</strain>
    </source>
</reference>
<evidence type="ECO:0000313" key="7">
    <source>
        <dbReference type="EMBL" id="EYU45750.1"/>
    </source>
</evidence>
<comment type="subcellular location">
    <subcellularLocation>
        <location evidence="6">Membrane</location>
        <topology evidence="6">Multi-pass membrane protein</topology>
    </subcellularLocation>
</comment>
<sequence>VERYMEIETAFFSRTRPENLGLYLVDLVMVFILSMIVEWLSHTARFLSISSNTNNVRVGLLQTGLYGVRMAMAYLVMLSVMSFNSGILFAAVAGYTVGFLIFGRIIFEKKPIQF</sequence>